<accession>A0ABR2QXF2</accession>
<dbReference type="PANTHER" id="PTHR47723">
    <property type="entry name" value="OS05G0353850 PROTEIN"/>
    <property type="match status" value="1"/>
</dbReference>
<evidence type="ECO:0000313" key="2">
    <source>
        <dbReference type="EMBL" id="KAK9005371.1"/>
    </source>
</evidence>
<reference evidence="2 3" key="1">
    <citation type="journal article" date="2024" name="G3 (Bethesda)">
        <title>Genome assembly of Hibiscus sabdariffa L. provides insights into metabolisms of medicinal natural products.</title>
        <authorList>
            <person name="Kim T."/>
        </authorList>
    </citation>
    <scope>NUCLEOTIDE SEQUENCE [LARGE SCALE GENOMIC DNA]</scope>
    <source>
        <strain evidence="2">TK-2024</strain>
        <tissue evidence="2">Old leaves</tissue>
    </source>
</reference>
<dbReference type="Pfam" id="PF13456">
    <property type="entry name" value="RVT_3"/>
    <property type="match status" value="1"/>
</dbReference>
<name>A0ABR2QXF2_9ROSI</name>
<dbReference type="EMBL" id="JBBPBN010000030">
    <property type="protein sequence ID" value="KAK9005371.1"/>
    <property type="molecule type" value="Genomic_DNA"/>
</dbReference>
<dbReference type="InterPro" id="IPR044730">
    <property type="entry name" value="RNase_H-like_dom_plant"/>
</dbReference>
<gene>
    <name evidence="2" type="ORF">V6N11_042807</name>
</gene>
<feature type="domain" description="RNase H type-1" evidence="1">
    <location>
        <begin position="3"/>
        <end position="93"/>
    </location>
</feature>
<proteinExistence type="predicted"/>
<comment type="caution">
    <text evidence="2">The sequence shown here is derived from an EMBL/GenBank/DDBJ whole genome shotgun (WGS) entry which is preliminary data.</text>
</comment>
<evidence type="ECO:0000259" key="1">
    <source>
        <dbReference type="Pfam" id="PF13456"/>
    </source>
</evidence>
<organism evidence="2 3">
    <name type="scientific">Hibiscus sabdariffa</name>
    <name type="common">roselle</name>
    <dbReference type="NCBI Taxonomy" id="183260"/>
    <lineage>
        <taxon>Eukaryota</taxon>
        <taxon>Viridiplantae</taxon>
        <taxon>Streptophyta</taxon>
        <taxon>Embryophyta</taxon>
        <taxon>Tracheophyta</taxon>
        <taxon>Spermatophyta</taxon>
        <taxon>Magnoliopsida</taxon>
        <taxon>eudicotyledons</taxon>
        <taxon>Gunneridae</taxon>
        <taxon>Pentapetalae</taxon>
        <taxon>rosids</taxon>
        <taxon>malvids</taxon>
        <taxon>Malvales</taxon>
        <taxon>Malvaceae</taxon>
        <taxon>Malvoideae</taxon>
        <taxon>Hibiscus</taxon>
    </lineage>
</organism>
<evidence type="ECO:0000313" key="3">
    <source>
        <dbReference type="Proteomes" id="UP001396334"/>
    </source>
</evidence>
<protein>
    <recommendedName>
        <fullName evidence="1">RNase H type-1 domain-containing protein</fullName>
    </recommendedName>
</protein>
<dbReference type="Proteomes" id="UP001396334">
    <property type="component" value="Unassembled WGS sequence"/>
</dbReference>
<keyword evidence="3" id="KW-1185">Reference proteome</keyword>
<dbReference type="InterPro" id="IPR002156">
    <property type="entry name" value="RNaseH_domain"/>
</dbReference>
<dbReference type="InterPro" id="IPR053151">
    <property type="entry name" value="RNase_H-like"/>
</dbReference>
<sequence>MERNDIGGWNFGFTKVIGVCNVLEAESWGVYEGFATAWSLRLPRVIMETNCEDAVELLNRNREGIATSSLLPHIFELIDRYWSIRVYWVSRTGQCWGGAMTKLA</sequence>
<dbReference type="PANTHER" id="PTHR47723:SF19">
    <property type="entry name" value="POLYNUCLEOTIDYL TRANSFERASE, RIBONUCLEASE H-LIKE SUPERFAMILY PROTEIN"/>
    <property type="match status" value="1"/>
</dbReference>
<dbReference type="CDD" id="cd06222">
    <property type="entry name" value="RNase_H_like"/>
    <property type="match status" value="1"/>
</dbReference>